<comment type="caution">
    <text evidence="7">The sequence shown here is derived from an EMBL/GenBank/DDBJ whole genome shotgun (WGS) entry which is preliminary data.</text>
</comment>
<evidence type="ECO:0000259" key="6">
    <source>
        <dbReference type="SMART" id="SM00761"/>
    </source>
</evidence>
<feature type="region of interest" description="Disordered" evidence="5">
    <location>
        <begin position="336"/>
        <end position="372"/>
    </location>
</feature>
<dbReference type="Pfam" id="PF02671">
    <property type="entry name" value="PAH"/>
    <property type="match status" value="3"/>
</dbReference>
<dbReference type="InterPro" id="IPR031693">
    <property type="entry name" value="Sin3_C"/>
</dbReference>
<evidence type="ECO:0000256" key="5">
    <source>
        <dbReference type="SAM" id="MobiDB-lite"/>
    </source>
</evidence>
<dbReference type="GO" id="GO:0000122">
    <property type="term" value="P:negative regulation of transcription by RNA polymerase II"/>
    <property type="evidence" value="ECO:0007669"/>
    <property type="project" value="TreeGrafter"/>
</dbReference>
<dbReference type="PANTHER" id="PTHR12346:SF0">
    <property type="entry name" value="SIN3A, ISOFORM G"/>
    <property type="match status" value="1"/>
</dbReference>
<feature type="compositionally biased region" description="Pro residues" evidence="5">
    <location>
        <begin position="199"/>
        <end position="208"/>
    </location>
</feature>
<evidence type="ECO:0000256" key="4">
    <source>
        <dbReference type="PROSITE-ProRule" id="PRU00810"/>
    </source>
</evidence>
<evidence type="ECO:0000256" key="1">
    <source>
        <dbReference type="ARBA" id="ARBA00004123"/>
    </source>
</evidence>
<dbReference type="Proteomes" id="UP001218218">
    <property type="component" value="Unassembled WGS sequence"/>
</dbReference>
<sequence length="1183" mass="133533">MSLDAPDAMDVVPHPPAPAIETPEVAAVPAMELPPPSAPEDTSREDAGLLLQASPTADAAPAPFSDPQNHTPLDRPLNVTDALSYLDAVKNKFHDQPNVYNHFLDIMKEFKSQIIDTPGVIKRVSHLFNGHAVLIQGFNTFLPVGYRIECSKDAHDSNFITVTTPTGTTMQTTNNGPGKGPILWSTTEARTTTSAAAPVPSPTRPPSAEPKQHESQTIEPAVQYVQKIKQRCDAETYRQFLDILSKYHHKPDTIDEEEVSKQIARLFKDDPDLRAEFRIFMPERNHQVLEDVPSSSRSDKAKHRKAEPVNATSILPQKRKRKAVEKEIVEIIPKAAPKAKKVKHTPAQDLTPSSYKSRASPPPNRRHPGSRAPAATTVLAAAPEDSHAHVFFDRVKRYLDDSRETYNEFLKLVNLFTQDYIDTARLIKESRNFLGDSELLNMLREIVGWDERKEKEYWMEEQAAGNSWVRPTIIGRNAGGRTTKAESDVQFGSYRKIPASDANVTCSGRDEMCRDVLNDEWVSHPTWSSEDAGFVTPRMNIYEEALHRSEEERHEYDFHIEAIVRTITMLEPLNNKMASLSPEDRASYKPKPNLNGAIKSIHHRVIKKIYGREAGLSVIHAMQDTPALAIPVVLQRLKQKEEEWKRAQREWNKVWREVDARNYSKSLDHQGILFKTADKKAITTKAFVNQIETAREEQMAKRASLIDPLFARTRPRHQLEFVMDDTQVLQDALKLTFSFLDRTQGQINFAERKRIEGFLRSFVPLFFMLDPVAFNAAFVVVQETADSELSDDASVVDDGEVSSVGSTSSRAGGKNRRNGAATGSAAGSDLRKKLLKSEQAKSSNRKTRNYGSPSVSRLPSPVPMDEDAQPETPALPQVRRTPQRNTFFTNTISYTLLRLLEVLYSRLALFKGIAARLASHEKADAPTDPGSFPHPDSGHLGERASTAEHFYDLLLESCERLFDNELEQNLFEDQVRFMFGIKEAYKIFTIDKLIGSLIKQVQLLFGDEKSQDLLEVLKREQALASPTTQDLINSRKNAEKILGPDDNLFRVDWLPDSKHMTFQLIGKDDSSFDDSEVLTGRWQSYIDSFVSSEATESVSFSRTKRPFLRKNLAAAVQNTPPNVVTQDGLEIKICVRTYRLFYVSASEDYLFKLRTFDDVEAASKQLKKRNVLRQQWLQQIESS</sequence>
<protein>
    <recommendedName>
        <fullName evidence="6">Histone deacetylase interacting domain-containing protein</fullName>
    </recommendedName>
</protein>
<dbReference type="InterPro" id="IPR013194">
    <property type="entry name" value="HDAC_interact_dom"/>
</dbReference>
<dbReference type="SMART" id="SM00761">
    <property type="entry name" value="HDAC_interact"/>
    <property type="match status" value="1"/>
</dbReference>
<dbReference type="FunFam" id="1.20.1160.11:FF:000001">
    <property type="entry name" value="Paired amphipathic helix protein Sin3"/>
    <property type="match status" value="1"/>
</dbReference>
<dbReference type="SUPFAM" id="SSF47762">
    <property type="entry name" value="PAH2 domain"/>
    <property type="match status" value="3"/>
</dbReference>
<dbReference type="InterPro" id="IPR036600">
    <property type="entry name" value="PAH_sf"/>
</dbReference>
<comment type="subcellular location">
    <subcellularLocation>
        <location evidence="1 4">Nucleus</location>
    </subcellularLocation>
</comment>
<evidence type="ECO:0000256" key="3">
    <source>
        <dbReference type="ARBA" id="ARBA00023242"/>
    </source>
</evidence>
<dbReference type="GO" id="GO:0070822">
    <property type="term" value="C:Sin3-type complex"/>
    <property type="evidence" value="ECO:0007669"/>
    <property type="project" value="TreeGrafter"/>
</dbReference>
<dbReference type="InterPro" id="IPR003822">
    <property type="entry name" value="PAH"/>
</dbReference>
<name>A0AAD7EUZ6_9AGAR</name>
<dbReference type="InterPro" id="IPR039774">
    <property type="entry name" value="Sin3-like"/>
</dbReference>
<gene>
    <name evidence="7" type="ORF">DFH08DRAFT_90514</name>
</gene>
<dbReference type="Gene3D" id="1.20.1160.11">
    <property type="entry name" value="Paired amphipathic helix"/>
    <property type="match status" value="3"/>
</dbReference>
<dbReference type="PANTHER" id="PTHR12346">
    <property type="entry name" value="SIN3B-RELATED"/>
    <property type="match status" value="1"/>
</dbReference>
<evidence type="ECO:0000313" key="7">
    <source>
        <dbReference type="EMBL" id="KAJ7352574.1"/>
    </source>
</evidence>
<dbReference type="EMBL" id="JARIHO010000012">
    <property type="protein sequence ID" value="KAJ7352574.1"/>
    <property type="molecule type" value="Genomic_DNA"/>
</dbReference>
<dbReference type="AlphaFoldDB" id="A0AAD7EUZ6"/>
<feature type="compositionally biased region" description="Low complexity" evidence="5">
    <location>
        <begin position="801"/>
        <end position="812"/>
    </location>
</feature>
<proteinExistence type="predicted"/>
<dbReference type="Pfam" id="PF16879">
    <property type="entry name" value="Sin3a_C"/>
    <property type="match status" value="1"/>
</dbReference>
<keyword evidence="2" id="KW-0678">Repressor</keyword>
<keyword evidence="8" id="KW-1185">Reference proteome</keyword>
<feature type="region of interest" description="Disordered" evidence="5">
    <location>
        <begin position="789"/>
        <end position="882"/>
    </location>
</feature>
<evidence type="ECO:0000313" key="8">
    <source>
        <dbReference type="Proteomes" id="UP001218218"/>
    </source>
</evidence>
<organism evidence="7 8">
    <name type="scientific">Mycena albidolilacea</name>
    <dbReference type="NCBI Taxonomy" id="1033008"/>
    <lineage>
        <taxon>Eukaryota</taxon>
        <taxon>Fungi</taxon>
        <taxon>Dikarya</taxon>
        <taxon>Basidiomycota</taxon>
        <taxon>Agaricomycotina</taxon>
        <taxon>Agaricomycetes</taxon>
        <taxon>Agaricomycetidae</taxon>
        <taxon>Agaricales</taxon>
        <taxon>Marasmiineae</taxon>
        <taxon>Mycenaceae</taxon>
        <taxon>Mycena</taxon>
    </lineage>
</organism>
<feature type="compositionally biased region" description="Acidic residues" evidence="5">
    <location>
        <begin position="789"/>
        <end position="800"/>
    </location>
</feature>
<dbReference type="Pfam" id="PF08295">
    <property type="entry name" value="Sin3_corepress"/>
    <property type="match status" value="1"/>
</dbReference>
<feature type="compositionally biased region" description="Basic and acidic residues" evidence="5">
    <location>
        <begin position="829"/>
        <end position="839"/>
    </location>
</feature>
<dbReference type="PROSITE" id="PS51477">
    <property type="entry name" value="PAH"/>
    <property type="match status" value="2"/>
</dbReference>
<feature type="region of interest" description="Disordered" evidence="5">
    <location>
        <begin position="190"/>
        <end position="217"/>
    </location>
</feature>
<accession>A0AAD7EUZ6</accession>
<feature type="region of interest" description="Disordered" evidence="5">
    <location>
        <begin position="288"/>
        <end position="313"/>
    </location>
</feature>
<reference evidence="7" key="1">
    <citation type="submission" date="2023-03" db="EMBL/GenBank/DDBJ databases">
        <title>Massive genome expansion in bonnet fungi (Mycena s.s.) driven by repeated elements and novel gene families across ecological guilds.</title>
        <authorList>
            <consortium name="Lawrence Berkeley National Laboratory"/>
            <person name="Harder C.B."/>
            <person name="Miyauchi S."/>
            <person name="Viragh M."/>
            <person name="Kuo A."/>
            <person name="Thoen E."/>
            <person name="Andreopoulos B."/>
            <person name="Lu D."/>
            <person name="Skrede I."/>
            <person name="Drula E."/>
            <person name="Henrissat B."/>
            <person name="Morin E."/>
            <person name="Kohler A."/>
            <person name="Barry K."/>
            <person name="LaButti K."/>
            <person name="Morin E."/>
            <person name="Salamov A."/>
            <person name="Lipzen A."/>
            <person name="Mereny Z."/>
            <person name="Hegedus B."/>
            <person name="Baldrian P."/>
            <person name="Stursova M."/>
            <person name="Weitz H."/>
            <person name="Taylor A."/>
            <person name="Grigoriev I.V."/>
            <person name="Nagy L.G."/>
            <person name="Martin F."/>
            <person name="Kauserud H."/>
        </authorList>
    </citation>
    <scope>NUCLEOTIDE SEQUENCE</scope>
    <source>
        <strain evidence="7">CBHHK002</strain>
    </source>
</reference>
<feature type="region of interest" description="Disordered" evidence="5">
    <location>
        <begin position="1"/>
        <end position="20"/>
    </location>
</feature>
<feature type="domain" description="Histone deacetylase interacting" evidence="6">
    <location>
        <begin position="488"/>
        <end position="587"/>
    </location>
</feature>
<dbReference type="GO" id="GO:0003714">
    <property type="term" value="F:transcription corepressor activity"/>
    <property type="evidence" value="ECO:0007669"/>
    <property type="project" value="InterPro"/>
</dbReference>
<feature type="compositionally biased region" description="Polar residues" evidence="5">
    <location>
        <begin position="348"/>
        <end position="357"/>
    </location>
</feature>
<evidence type="ECO:0000256" key="2">
    <source>
        <dbReference type="ARBA" id="ARBA00022491"/>
    </source>
</evidence>
<keyword evidence="3 4" id="KW-0539">Nucleus</keyword>